<sequence>MAGRWWRRERRRRADRLGRRRAGEGAGVKYELFDYQEAAVAALSKHLIRATRDHDEDPDERAAVVLAAPTGAGKTVIATGVIEASLDGDEATPGVEDATFLWVTDDPSLNRQTLQKMLDSSSDIKLNRLTIIESDFDEEVFAPGRVYFLNIQKLSATATLSRSRVDGRTYSLWETIANTIVQRPHGFVVVVDEAHRGTTTAAASGRNRETIVSQIIGGGATGRPAAPVVWGISATPRRFLGAMAEAGRTTKQHTVRIEDVRASGLLKEQIVLGHTQGVDAAESALVRFAVQRVRLYDQKWAAYTAATGEPTVHPALVIQVADKPTPAELGTLISTVLEEWPGIGPEAVVHTFADHAAVSAGGYEIPWCPPEDIQDRTEIRVVLCKTAITTGWDCPRAEVLLSFRVARDLDLITQVMGRMVRTPLARRIDTDQDLNAVHCILPKFDKAAVEAIAERFRVGDDETLASGTAVIVDAVELGRNPNLAPAPAPAHDAAPRTTSAVAPASDDFDLASVDETSAPSASPIEVAQPAASSSTSAGSDEPIEAGGLFAADATPVHDLSAAASTSVFDVIAALPSYTIPRRTLRSPIDRLTQMAILLAGEHDGVTIDAKAPIKARAALLSVVDERRTVLEESGELDELVRGAGVTRLFERTVGFANPTSVSTDTSSELVLDARGVQILMKRAEALLPQGLANAYVKRLADRDDQIRQAQLTTIALAGDPSLPTALKNRASHIVEQWFKDYGGAITRLPAPEQERFDRIKRESDRPLLTTITLPSNKTESSAGTAWERHILSDADGLYRTELQGWEEHVLRTELTAGAVAWYRNPSTGRHSLQIPYTTAGGINGLAPDFVFVDQVAGRLVASLVDPHGTHLADAVDKLKGLAAYAATHADAYHRIQSVALVDEHYLLLNHKDPLIRDAITAFDGTDSRELFRAHGTGY</sequence>
<feature type="region of interest" description="Disordered" evidence="1">
    <location>
        <begin position="513"/>
        <end position="540"/>
    </location>
</feature>
<feature type="domain" description="Helicase/UvrB N-terminal" evidence="2">
    <location>
        <begin position="29"/>
        <end position="237"/>
    </location>
</feature>
<keyword evidence="4" id="KW-1185">Reference proteome</keyword>
<dbReference type="PANTHER" id="PTHR47396:SF1">
    <property type="entry name" value="ATP-DEPENDENT HELICASE IRC3-RELATED"/>
    <property type="match status" value="1"/>
</dbReference>
<dbReference type="Pfam" id="PF04851">
    <property type="entry name" value="ResIII"/>
    <property type="match status" value="1"/>
</dbReference>
<dbReference type="Gene3D" id="3.40.50.300">
    <property type="entry name" value="P-loop containing nucleotide triphosphate hydrolases"/>
    <property type="match status" value="1"/>
</dbReference>
<keyword evidence="3" id="KW-0347">Helicase</keyword>
<dbReference type="SUPFAM" id="SSF52540">
    <property type="entry name" value="P-loop containing nucleoside triphosphate hydrolases"/>
    <property type="match status" value="1"/>
</dbReference>
<gene>
    <name evidence="3" type="ORF">SAMN05421867_12168</name>
</gene>
<dbReference type="STRING" id="988821.SAMN05421867_12168"/>
<feature type="region of interest" description="Disordered" evidence="1">
    <location>
        <begin position="482"/>
        <end position="501"/>
    </location>
</feature>
<dbReference type="GO" id="GO:0005524">
    <property type="term" value="F:ATP binding"/>
    <property type="evidence" value="ECO:0007669"/>
    <property type="project" value="InterPro"/>
</dbReference>
<dbReference type="PANTHER" id="PTHR47396">
    <property type="entry name" value="TYPE I RESTRICTION ENZYME ECOKI R PROTEIN"/>
    <property type="match status" value="1"/>
</dbReference>
<dbReference type="OrthoDB" id="9804145at2"/>
<dbReference type="GO" id="GO:0005829">
    <property type="term" value="C:cytosol"/>
    <property type="evidence" value="ECO:0007669"/>
    <property type="project" value="TreeGrafter"/>
</dbReference>
<proteinExistence type="predicted"/>
<dbReference type="InterPro" id="IPR027417">
    <property type="entry name" value="P-loop_NTPase"/>
</dbReference>
<evidence type="ECO:0000313" key="4">
    <source>
        <dbReference type="Proteomes" id="UP000199012"/>
    </source>
</evidence>
<dbReference type="EMBL" id="FOKA01000021">
    <property type="protein sequence ID" value="SFB40577.1"/>
    <property type="molecule type" value="Genomic_DNA"/>
</dbReference>
<name>A0A1I1ARN9_9CELL</name>
<protein>
    <submittedName>
        <fullName evidence="3">Superfamily II DNA or RNA helicase</fullName>
    </submittedName>
</protein>
<dbReference type="AlphaFoldDB" id="A0A1I1ARN9"/>
<keyword evidence="3" id="KW-0378">Hydrolase</keyword>
<keyword evidence="3" id="KW-0547">Nucleotide-binding</keyword>
<dbReference type="GO" id="GO:0003677">
    <property type="term" value="F:DNA binding"/>
    <property type="evidence" value="ECO:0007669"/>
    <property type="project" value="InterPro"/>
</dbReference>
<dbReference type="InterPro" id="IPR050742">
    <property type="entry name" value="Helicase_Restrict-Modif_Enz"/>
</dbReference>
<dbReference type="Proteomes" id="UP000199012">
    <property type="component" value="Unassembled WGS sequence"/>
</dbReference>
<evidence type="ECO:0000313" key="3">
    <source>
        <dbReference type="EMBL" id="SFB40577.1"/>
    </source>
</evidence>
<dbReference type="GO" id="GO:0016787">
    <property type="term" value="F:hydrolase activity"/>
    <property type="evidence" value="ECO:0007669"/>
    <property type="project" value="InterPro"/>
</dbReference>
<reference evidence="3 4" key="1">
    <citation type="submission" date="2016-10" db="EMBL/GenBank/DDBJ databases">
        <authorList>
            <person name="de Groot N.N."/>
        </authorList>
    </citation>
    <scope>NUCLEOTIDE SEQUENCE [LARGE SCALE GENOMIC DNA]</scope>
    <source>
        <strain evidence="3 4">CGMCC 4.6945</strain>
    </source>
</reference>
<evidence type="ECO:0000256" key="1">
    <source>
        <dbReference type="SAM" id="MobiDB-lite"/>
    </source>
</evidence>
<keyword evidence="3" id="KW-0067">ATP-binding</keyword>
<accession>A0A1I1ARN9</accession>
<evidence type="ECO:0000259" key="2">
    <source>
        <dbReference type="Pfam" id="PF04851"/>
    </source>
</evidence>
<dbReference type="GO" id="GO:0004386">
    <property type="term" value="F:helicase activity"/>
    <property type="evidence" value="ECO:0007669"/>
    <property type="project" value="UniProtKB-KW"/>
</dbReference>
<organism evidence="3 4">
    <name type="scientific">Cellulomonas marina</name>
    <dbReference type="NCBI Taxonomy" id="988821"/>
    <lineage>
        <taxon>Bacteria</taxon>
        <taxon>Bacillati</taxon>
        <taxon>Actinomycetota</taxon>
        <taxon>Actinomycetes</taxon>
        <taxon>Micrococcales</taxon>
        <taxon>Cellulomonadaceae</taxon>
        <taxon>Cellulomonas</taxon>
    </lineage>
</organism>
<dbReference type="InterPro" id="IPR006935">
    <property type="entry name" value="Helicase/UvrB_N"/>
</dbReference>